<name>A0A382K2E3_9ZZZZ</name>
<dbReference type="GO" id="GO:0005975">
    <property type="term" value="P:carbohydrate metabolic process"/>
    <property type="evidence" value="ECO:0007669"/>
    <property type="project" value="InterPro"/>
</dbReference>
<accession>A0A382K2E3</accession>
<sequence length="178" mass="19402">VFGSAESGQTLTFYIAPGSSYEGPKATKAAWTKAEGARRRGYDALRVETAQWWKEFYGKSSVRLPDPSLAKWYARSIYYHGVFFGNTDIPPGCNSSSVESFAGAIGLESDLAFSQFALLYTNHFAESGGVVSWLARVLPRAEQYARKGLTLHKTNVKYAGGAKYSTLMGYDGTVTAPP</sequence>
<protein>
    <submittedName>
        <fullName evidence="1">Uncharacterized protein</fullName>
    </submittedName>
</protein>
<reference evidence="1" key="1">
    <citation type="submission" date="2018-05" db="EMBL/GenBank/DDBJ databases">
        <authorList>
            <person name="Lanie J.A."/>
            <person name="Ng W.-L."/>
            <person name="Kazmierczak K.M."/>
            <person name="Andrzejewski T.M."/>
            <person name="Davidsen T.M."/>
            <person name="Wayne K.J."/>
            <person name="Tettelin H."/>
            <person name="Glass J.I."/>
            <person name="Rusch D."/>
            <person name="Podicherti R."/>
            <person name="Tsui H.-C.T."/>
            <person name="Winkler M.E."/>
        </authorList>
    </citation>
    <scope>NUCLEOTIDE SEQUENCE</scope>
</reference>
<gene>
    <name evidence="1" type="ORF">METZ01_LOCUS270496</name>
</gene>
<dbReference type="InterPro" id="IPR008928">
    <property type="entry name" value="6-hairpin_glycosidase_sf"/>
</dbReference>
<dbReference type="EMBL" id="UINC01077477">
    <property type="protein sequence ID" value="SVC17642.1"/>
    <property type="molecule type" value="Genomic_DNA"/>
</dbReference>
<feature type="non-terminal residue" evidence="1">
    <location>
        <position position="1"/>
    </location>
</feature>
<organism evidence="1">
    <name type="scientific">marine metagenome</name>
    <dbReference type="NCBI Taxonomy" id="408172"/>
    <lineage>
        <taxon>unclassified sequences</taxon>
        <taxon>metagenomes</taxon>
        <taxon>ecological metagenomes</taxon>
    </lineage>
</organism>
<dbReference type="SUPFAM" id="SSF48208">
    <property type="entry name" value="Six-hairpin glycosidases"/>
    <property type="match status" value="1"/>
</dbReference>
<feature type="non-terminal residue" evidence="1">
    <location>
        <position position="178"/>
    </location>
</feature>
<dbReference type="AlphaFoldDB" id="A0A382K2E3"/>
<proteinExistence type="predicted"/>
<evidence type="ECO:0000313" key="1">
    <source>
        <dbReference type="EMBL" id="SVC17642.1"/>
    </source>
</evidence>